<organism evidence="2 3">
    <name type="scientific">Tritrichomonas musculus</name>
    <dbReference type="NCBI Taxonomy" id="1915356"/>
    <lineage>
        <taxon>Eukaryota</taxon>
        <taxon>Metamonada</taxon>
        <taxon>Parabasalia</taxon>
        <taxon>Tritrichomonadida</taxon>
        <taxon>Tritrichomonadidae</taxon>
        <taxon>Tritrichomonas</taxon>
    </lineage>
</organism>
<dbReference type="EMBL" id="JAPFFF010000008">
    <property type="protein sequence ID" value="KAK8884051.1"/>
    <property type="molecule type" value="Genomic_DNA"/>
</dbReference>
<dbReference type="Proteomes" id="UP001470230">
    <property type="component" value="Unassembled WGS sequence"/>
</dbReference>
<keyword evidence="3" id="KW-1185">Reference proteome</keyword>
<gene>
    <name evidence="2" type="ORF">M9Y10_043154</name>
</gene>
<proteinExistence type="predicted"/>
<evidence type="ECO:0000256" key="1">
    <source>
        <dbReference type="SAM" id="Coils"/>
    </source>
</evidence>
<sequence length="302" mass="36012">MYYPNFNQPNSFYSFSEKELIHNGNRYDATLFIEKSEVAKKKFQNSNTFSFEDGITEQVFETFFCLAVGQVRQCPPEFIPNILDLASKWKCNNVEPEIERQILEYPNPNLIFRVLLESPHNSFPTLYQFIYNNLGNFIKNPNLYELPVTSLGRIFYQNNNQINSNFSMNGPLLQGNNYKDMTLQLINKRRDDEERHKEMKKIEAIKFDQIQNLKIKNDKLLSDKKNLLIQRKNLEKQNSFLSTQIEGKKEKIQFIELQTQKDVKYADEIRNQIQKLRKEVSKKEQIQKEILEFKKRNRQSRK</sequence>
<comment type="caution">
    <text evidence="2">The sequence shown here is derived from an EMBL/GenBank/DDBJ whole genome shotgun (WGS) entry which is preliminary data.</text>
</comment>
<evidence type="ECO:0000313" key="2">
    <source>
        <dbReference type="EMBL" id="KAK8884051.1"/>
    </source>
</evidence>
<protein>
    <submittedName>
        <fullName evidence="2">Uncharacterized protein</fullName>
    </submittedName>
</protein>
<name>A0ABR2JYW5_9EUKA</name>
<evidence type="ECO:0000313" key="3">
    <source>
        <dbReference type="Proteomes" id="UP001470230"/>
    </source>
</evidence>
<accession>A0ABR2JYW5</accession>
<keyword evidence="1" id="KW-0175">Coiled coil</keyword>
<reference evidence="2 3" key="1">
    <citation type="submission" date="2024-04" db="EMBL/GenBank/DDBJ databases">
        <title>Tritrichomonas musculus Genome.</title>
        <authorList>
            <person name="Alves-Ferreira E."/>
            <person name="Grigg M."/>
            <person name="Lorenzi H."/>
            <person name="Galac M."/>
        </authorList>
    </citation>
    <scope>NUCLEOTIDE SEQUENCE [LARGE SCALE GENOMIC DNA]</scope>
    <source>
        <strain evidence="2 3">EAF2021</strain>
    </source>
</reference>
<feature type="coiled-coil region" evidence="1">
    <location>
        <begin position="210"/>
        <end position="296"/>
    </location>
</feature>